<proteinExistence type="predicted"/>
<keyword evidence="1" id="KW-0732">Signal</keyword>
<gene>
    <name evidence="2" type="ORF">B0T24DRAFT_48537</name>
</gene>
<feature type="chain" id="PRO_5042021012" evidence="1">
    <location>
        <begin position="18"/>
        <end position="190"/>
    </location>
</feature>
<protein>
    <submittedName>
        <fullName evidence="2">Uncharacterized protein</fullName>
    </submittedName>
</protein>
<dbReference type="EMBL" id="JAULSN010000001">
    <property type="protein sequence ID" value="KAK3383416.1"/>
    <property type="molecule type" value="Genomic_DNA"/>
</dbReference>
<accession>A0AAE0NKU7</accession>
<comment type="caution">
    <text evidence="2">The sequence shown here is derived from an EMBL/GenBank/DDBJ whole genome shotgun (WGS) entry which is preliminary data.</text>
</comment>
<evidence type="ECO:0000313" key="3">
    <source>
        <dbReference type="Proteomes" id="UP001287356"/>
    </source>
</evidence>
<name>A0AAE0NKU7_9PEZI</name>
<reference evidence="2" key="1">
    <citation type="journal article" date="2023" name="Mol. Phylogenet. Evol.">
        <title>Genome-scale phylogeny and comparative genomics of the fungal order Sordariales.</title>
        <authorList>
            <person name="Hensen N."/>
            <person name="Bonometti L."/>
            <person name="Westerberg I."/>
            <person name="Brannstrom I.O."/>
            <person name="Guillou S."/>
            <person name="Cros-Aarteil S."/>
            <person name="Calhoun S."/>
            <person name="Haridas S."/>
            <person name="Kuo A."/>
            <person name="Mondo S."/>
            <person name="Pangilinan J."/>
            <person name="Riley R."/>
            <person name="LaButti K."/>
            <person name="Andreopoulos B."/>
            <person name="Lipzen A."/>
            <person name="Chen C."/>
            <person name="Yan M."/>
            <person name="Daum C."/>
            <person name="Ng V."/>
            <person name="Clum A."/>
            <person name="Steindorff A."/>
            <person name="Ohm R.A."/>
            <person name="Martin F."/>
            <person name="Silar P."/>
            <person name="Natvig D.O."/>
            <person name="Lalanne C."/>
            <person name="Gautier V."/>
            <person name="Ament-Velasquez S.L."/>
            <person name="Kruys A."/>
            <person name="Hutchinson M.I."/>
            <person name="Powell A.J."/>
            <person name="Barry K."/>
            <person name="Miller A.N."/>
            <person name="Grigoriev I.V."/>
            <person name="Debuchy R."/>
            <person name="Gladieux P."/>
            <person name="Hiltunen Thoren M."/>
            <person name="Johannesson H."/>
        </authorList>
    </citation>
    <scope>NUCLEOTIDE SEQUENCE</scope>
    <source>
        <strain evidence="2">CBS 958.72</strain>
    </source>
</reference>
<evidence type="ECO:0000256" key="1">
    <source>
        <dbReference type="SAM" id="SignalP"/>
    </source>
</evidence>
<keyword evidence="3" id="KW-1185">Reference proteome</keyword>
<dbReference type="Proteomes" id="UP001287356">
    <property type="component" value="Unassembled WGS sequence"/>
</dbReference>
<feature type="signal peptide" evidence="1">
    <location>
        <begin position="1"/>
        <end position="17"/>
    </location>
</feature>
<reference evidence="2" key="2">
    <citation type="submission" date="2023-06" db="EMBL/GenBank/DDBJ databases">
        <authorList>
            <consortium name="Lawrence Berkeley National Laboratory"/>
            <person name="Haridas S."/>
            <person name="Hensen N."/>
            <person name="Bonometti L."/>
            <person name="Westerberg I."/>
            <person name="Brannstrom I.O."/>
            <person name="Guillou S."/>
            <person name="Cros-Aarteil S."/>
            <person name="Calhoun S."/>
            <person name="Kuo A."/>
            <person name="Mondo S."/>
            <person name="Pangilinan J."/>
            <person name="Riley R."/>
            <person name="Labutti K."/>
            <person name="Andreopoulos B."/>
            <person name="Lipzen A."/>
            <person name="Chen C."/>
            <person name="Yanf M."/>
            <person name="Daum C."/>
            <person name="Ng V."/>
            <person name="Clum A."/>
            <person name="Steindorff A."/>
            <person name="Ohm R."/>
            <person name="Martin F."/>
            <person name="Silar P."/>
            <person name="Natvig D."/>
            <person name="Lalanne C."/>
            <person name="Gautier V."/>
            <person name="Ament-Velasquez S.L."/>
            <person name="Kruys A."/>
            <person name="Hutchinson M.I."/>
            <person name="Powell A.J."/>
            <person name="Barry K."/>
            <person name="Miller A.N."/>
            <person name="Grigoriev I.V."/>
            <person name="Debuchy R."/>
            <person name="Gladieux P."/>
            <person name="Thoren M.H."/>
            <person name="Johannesson H."/>
        </authorList>
    </citation>
    <scope>NUCLEOTIDE SEQUENCE</scope>
    <source>
        <strain evidence="2">CBS 958.72</strain>
    </source>
</reference>
<sequence>MVVVMVAVAVAVFDIASQPTYLLLEYESQMGNWKLASKTPRSSSVSAQKNKANRTSGQHMSLLDVACTWALNHIFHLPSTSLVVVVKSTGGIQCSIYTISRVCGLANGPEWWRLSSRRTKSQAMPLGTGSPYPAGRMSWNIAPFFLILAFSPFTIERRPLQPLPRFWREKETIYLARYGVAALANALQGL</sequence>
<dbReference type="AlphaFoldDB" id="A0AAE0NKU7"/>
<evidence type="ECO:0000313" key="2">
    <source>
        <dbReference type="EMBL" id="KAK3383416.1"/>
    </source>
</evidence>
<organism evidence="2 3">
    <name type="scientific">Lasiosphaeria ovina</name>
    <dbReference type="NCBI Taxonomy" id="92902"/>
    <lineage>
        <taxon>Eukaryota</taxon>
        <taxon>Fungi</taxon>
        <taxon>Dikarya</taxon>
        <taxon>Ascomycota</taxon>
        <taxon>Pezizomycotina</taxon>
        <taxon>Sordariomycetes</taxon>
        <taxon>Sordariomycetidae</taxon>
        <taxon>Sordariales</taxon>
        <taxon>Lasiosphaeriaceae</taxon>
        <taxon>Lasiosphaeria</taxon>
    </lineage>
</organism>